<dbReference type="NCBIfam" id="TIGR02303">
    <property type="entry name" value="HpaG-C-term"/>
    <property type="match status" value="1"/>
</dbReference>
<evidence type="ECO:0000259" key="3">
    <source>
        <dbReference type="Pfam" id="PF01557"/>
    </source>
</evidence>
<name>A0A831TG74_9BACT</name>
<dbReference type="GO" id="GO:1901023">
    <property type="term" value="P:4-hydroxyphenylacetate catabolic process"/>
    <property type="evidence" value="ECO:0007669"/>
    <property type="project" value="InterPro"/>
</dbReference>
<organism evidence="4">
    <name type="scientific">Thermorudis peleae</name>
    <dbReference type="NCBI Taxonomy" id="1382356"/>
    <lineage>
        <taxon>Bacteria</taxon>
        <taxon>Pseudomonadati</taxon>
        <taxon>Thermomicrobiota</taxon>
        <taxon>Thermomicrobia</taxon>
        <taxon>Thermomicrobia incertae sedis</taxon>
        <taxon>Thermorudis</taxon>
    </lineage>
</organism>
<keyword evidence="4" id="KW-0413">Isomerase</keyword>
<dbReference type="GO" id="GO:0046872">
    <property type="term" value="F:metal ion binding"/>
    <property type="evidence" value="ECO:0007669"/>
    <property type="project" value="UniProtKB-KW"/>
</dbReference>
<dbReference type="FunFam" id="3.90.850.10:FF:000002">
    <property type="entry name" value="2-hydroxyhepta-2,4-diene-1,7-dioate isomerase"/>
    <property type="match status" value="1"/>
</dbReference>
<dbReference type="GO" id="GO:0018800">
    <property type="term" value="F:5-oxopent-3-ene-1,2,5-tricarboxylate decarboxylase activity"/>
    <property type="evidence" value="ECO:0007669"/>
    <property type="project" value="InterPro"/>
</dbReference>
<keyword evidence="2" id="KW-0479">Metal-binding</keyword>
<protein>
    <submittedName>
        <fullName evidence="4">2-hydroxyhepta-2,4-diene-1,7-dioate isomerase</fullName>
    </submittedName>
</protein>
<dbReference type="Gene3D" id="3.90.850.10">
    <property type="entry name" value="Fumarylacetoacetase-like, C-terminal domain"/>
    <property type="match status" value="1"/>
</dbReference>
<evidence type="ECO:0000313" key="4">
    <source>
        <dbReference type="EMBL" id="HEG91756.1"/>
    </source>
</evidence>
<dbReference type="PANTHER" id="PTHR11820:SF114">
    <property type="entry name" value="4-HYDROXYPHENYLACETATE CATABOLISM PROTEIN"/>
    <property type="match status" value="1"/>
</dbReference>
<accession>A0A831TG74</accession>
<dbReference type="EMBL" id="DSIY01000235">
    <property type="protein sequence ID" value="HEG91756.1"/>
    <property type="molecule type" value="Genomic_DNA"/>
</dbReference>
<comment type="similarity">
    <text evidence="1">Belongs to the FAH family.</text>
</comment>
<comment type="caution">
    <text evidence="4">The sequence shown here is derived from an EMBL/GenBank/DDBJ whole genome shotgun (WGS) entry which is preliminary data.</text>
</comment>
<dbReference type="InterPro" id="IPR011234">
    <property type="entry name" value="Fumarylacetoacetase-like_C"/>
</dbReference>
<dbReference type="Gene3D" id="2.30.30.370">
    <property type="entry name" value="FAH"/>
    <property type="match status" value="1"/>
</dbReference>
<dbReference type="InterPro" id="IPR036663">
    <property type="entry name" value="Fumarylacetoacetase_C_sf"/>
</dbReference>
<dbReference type="AlphaFoldDB" id="A0A831TG74"/>
<dbReference type="InterPro" id="IPR012684">
    <property type="entry name" value="HPA_isomer/decarb_C"/>
</dbReference>
<dbReference type="PANTHER" id="PTHR11820">
    <property type="entry name" value="ACYLPYRUVASE"/>
    <property type="match status" value="1"/>
</dbReference>
<dbReference type="SUPFAM" id="SSF56529">
    <property type="entry name" value="FAH"/>
    <property type="match status" value="1"/>
</dbReference>
<evidence type="ECO:0000256" key="2">
    <source>
        <dbReference type="ARBA" id="ARBA00022723"/>
    </source>
</evidence>
<gene>
    <name evidence="4" type="ORF">ENP34_10015</name>
</gene>
<sequence length="253" mass="28032">MRTARFIADGRLHTGQVVEDRLVDESGRAHRFDAVVWLPPVEPTKVLGLVLNYADHARELGLEAPQDPVLFFKPLTSLIGHRAPIVYPAGVERLHYEVELAVVIGRRCRKVRTADAFSVIRGYTVANDVTARDFITNYFRPPVKAKGFDTFGPLGPWLVEGEDLDPDNLELRAYVNGELRQRGHTSHLIHKVAEIIEYVSSFMTLEPDDVIMTGTPEGISFVRPGDVLRVEVEGVGALENPIVAENELEGGGS</sequence>
<reference evidence="4" key="1">
    <citation type="journal article" date="2020" name="mSystems">
        <title>Genome- and Community-Level Interaction Insights into Carbon Utilization and Element Cycling Functions of Hydrothermarchaeota in Hydrothermal Sediment.</title>
        <authorList>
            <person name="Zhou Z."/>
            <person name="Liu Y."/>
            <person name="Xu W."/>
            <person name="Pan J."/>
            <person name="Luo Z.H."/>
            <person name="Li M."/>
        </authorList>
    </citation>
    <scope>NUCLEOTIDE SEQUENCE [LARGE SCALE GENOMIC DNA]</scope>
    <source>
        <strain evidence="4">SpSt-210</strain>
    </source>
</reference>
<dbReference type="GO" id="GO:0008704">
    <property type="term" value="F:5-carboxymethyl-2-hydroxymuconate delta-isomerase activity"/>
    <property type="evidence" value="ECO:0007669"/>
    <property type="project" value="InterPro"/>
</dbReference>
<dbReference type="Pfam" id="PF01557">
    <property type="entry name" value="FAA_hydrolase"/>
    <property type="match status" value="1"/>
</dbReference>
<feature type="domain" description="Fumarylacetoacetase-like C-terminal" evidence="3">
    <location>
        <begin position="45"/>
        <end position="243"/>
    </location>
</feature>
<evidence type="ECO:0000256" key="1">
    <source>
        <dbReference type="ARBA" id="ARBA00010211"/>
    </source>
</evidence>
<proteinExistence type="inferred from homology"/>